<accession>A0A1M7I9H3</accession>
<dbReference type="EMBL" id="FRCP01000009">
    <property type="protein sequence ID" value="SHM37258.1"/>
    <property type="molecule type" value="Genomic_DNA"/>
</dbReference>
<reference evidence="5 6" key="1">
    <citation type="submission" date="2016-11" db="EMBL/GenBank/DDBJ databases">
        <authorList>
            <person name="Jaros S."/>
            <person name="Januszkiewicz K."/>
            <person name="Wedrychowicz H."/>
        </authorList>
    </citation>
    <scope>NUCLEOTIDE SEQUENCE [LARGE SCALE GENOMIC DNA]</scope>
    <source>
        <strain evidence="5 6">DSM 15930</strain>
    </source>
</reference>
<dbReference type="InterPro" id="IPR058240">
    <property type="entry name" value="rSAM_sf"/>
</dbReference>
<dbReference type="Pfam" id="PF04055">
    <property type="entry name" value="Radical_SAM"/>
    <property type="match status" value="1"/>
</dbReference>
<evidence type="ECO:0000259" key="4">
    <source>
        <dbReference type="PROSITE" id="PS51918"/>
    </source>
</evidence>
<dbReference type="Proteomes" id="UP000184038">
    <property type="component" value="Unassembled WGS sequence"/>
</dbReference>
<gene>
    <name evidence="5" type="ORF">SAMN02746066_01739</name>
</gene>
<evidence type="ECO:0000256" key="1">
    <source>
        <dbReference type="ARBA" id="ARBA00022723"/>
    </source>
</evidence>
<evidence type="ECO:0000256" key="3">
    <source>
        <dbReference type="ARBA" id="ARBA00023014"/>
    </source>
</evidence>
<feature type="domain" description="Radical SAM core" evidence="4">
    <location>
        <begin position="18"/>
        <end position="278"/>
    </location>
</feature>
<keyword evidence="6" id="KW-1185">Reference proteome</keyword>
<proteinExistence type="predicted"/>
<protein>
    <submittedName>
        <fullName evidence="5">DNA repair photolyase</fullName>
    </submittedName>
</protein>
<organism evidence="5 6">
    <name type="scientific">Anaerosporobacter mobilis DSM 15930</name>
    <dbReference type="NCBI Taxonomy" id="1120996"/>
    <lineage>
        <taxon>Bacteria</taxon>
        <taxon>Bacillati</taxon>
        <taxon>Bacillota</taxon>
        <taxon>Clostridia</taxon>
        <taxon>Lachnospirales</taxon>
        <taxon>Lachnospiraceae</taxon>
        <taxon>Anaerosporobacter</taxon>
    </lineage>
</organism>
<evidence type="ECO:0000256" key="2">
    <source>
        <dbReference type="ARBA" id="ARBA00023004"/>
    </source>
</evidence>
<dbReference type="Gene3D" id="3.80.30.30">
    <property type="match status" value="1"/>
</dbReference>
<dbReference type="SFLD" id="SFLDS00029">
    <property type="entry name" value="Radical_SAM"/>
    <property type="match status" value="1"/>
</dbReference>
<dbReference type="STRING" id="1120996.SAMN02746066_01739"/>
<dbReference type="GO" id="GO:0051536">
    <property type="term" value="F:iron-sulfur cluster binding"/>
    <property type="evidence" value="ECO:0007669"/>
    <property type="project" value="UniProtKB-KW"/>
</dbReference>
<dbReference type="AlphaFoldDB" id="A0A1M7I9H3"/>
<dbReference type="SFLD" id="SFLDG01084">
    <property type="entry name" value="Uncharacterised_Radical_SAM_Su"/>
    <property type="match status" value="1"/>
</dbReference>
<dbReference type="CDD" id="cd01335">
    <property type="entry name" value="Radical_SAM"/>
    <property type="match status" value="1"/>
</dbReference>
<dbReference type="PANTHER" id="PTHR43432:SF5">
    <property type="entry name" value="ELP3_MIAA_NIFB-LIKE RADICAL SAM CORE DOMAIN-CONTAINING PROTEIN"/>
    <property type="match status" value="1"/>
</dbReference>
<name>A0A1M7I9H3_9FIRM</name>
<evidence type="ECO:0000313" key="6">
    <source>
        <dbReference type="Proteomes" id="UP000184038"/>
    </source>
</evidence>
<keyword evidence="3" id="KW-0411">Iron-sulfur</keyword>
<sequence>MKYIEYKTEEAMHEINMKSLPYKYDLNIYRGCTHECKYCYAYYSQKSLRDLGEANDIIVKTNIVEVLERELAAPTWERKVVNIGGVCDSYQQCEANYKYMPDILRLMIKYKTPVIISTKSDLILRDIDLIDELASVTYVNIPVCITTVDPNISKKVEPGAVSPEKRFEVLKELSKTKAYTGFHVMPIIPILADDNETLETMCKWAKEAEVTYMLTGILYMSGGIRKRFMNFIKEEFPEHYDAFNKLYPKGAADPEYKSNLHERFNILKEKYNINTSYAKFLPKNHK</sequence>
<keyword evidence="2" id="KW-0408">Iron</keyword>
<keyword evidence="1" id="KW-0479">Metal-binding</keyword>
<dbReference type="PROSITE" id="PS51918">
    <property type="entry name" value="RADICAL_SAM"/>
    <property type="match status" value="1"/>
</dbReference>
<keyword evidence="5" id="KW-0456">Lyase</keyword>
<dbReference type="GO" id="GO:0016829">
    <property type="term" value="F:lyase activity"/>
    <property type="evidence" value="ECO:0007669"/>
    <property type="project" value="UniProtKB-KW"/>
</dbReference>
<dbReference type="InterPro" id="IPR040086">
    <property type="entry name" value="MJ0683-like"/>
</dbReference>
<dbReference type="PANTHER" id="PTHR43432">
    <property type="entry name" value="SLR0285 PROTEIN"/>
    <property type="match status" value="1"/>
</dbReference>
<dbReference type="GO" id="GO:0046872">
    <property type="term" value="F:metal ion binding"/>
    <property type="evidence" value="ECO:0007669"/>
    <property type="project" value="UniProtKB-KW"/>
</dbReference>
<evidence type="ECO:0000313" key="5">
    <source>
        <dbReference type="EMBL" id="SHM37258.1"/>
    </source>
</evidence>
<dbReference type="RefSeq" id="WP_242952511.1">
    <property type="nucleotide sequence ID" value="NZ_FRCP01000009.1"/>
</dbReference>
<dbReference type="SUPFAM" id="SSF102114">
    <property type="entry name" value="Radical SAM enzymes"/>
    <property type="match status" value="1"/>
</dbReference>
<dbReference type="InterPro" id="IPR007197">
    <property type="entry name" value="rSAM"/>
</dbReference>